<dbReference type="Gene3D" id="1.20.1740.10">
    <property type="entry name" value="Amino acid/polyamine transporter I"/>
    <property type="match status" value="1"/>
</dbReference>
<name>A0A926EC21_9FIRM</name>
<feature type="transmembrane region" description="Helical" evidence="5">
    <location>
        <begin position="396"/>
        <end position="416"/>
    </location>
</feature>
<keyword evidence="4 5" id="KW-0472">Membrane</keyword>
<evidence type="ECO:0000256" key="1">
    <source>
        <dbReference type="ARBA" id="ARBA00004141"/>
    </source>
</evidence>
<feature type="transmembrane region" description="Helical" evidence="5">
    <location>
        <begin position="92"/>
        <end position="119"/>
    </location>
</feature>
<reference evidence="7" key="1">
    <citation type="submission" date="2020-08" db="EMBL/GenBank/DDBJ databases">
        <title>Genome public.</title>
        <authorList>
            <person name="Liu C."/>
            <person name="Sun Q."/>
        </authorList>
    </citation>
    <scope>NUCLEOTIDE SEQUENCE</scope>
    <source>
        <strain evidence="7">NSJ-24</strain>
    </source>
</reference>
<evidence type="ECO:0000256" key="2">
    <source>
        <dbReference type="ARBA" id="ARBA00022692"/>
    </source>
</evidence>
<evidence type="ECO:0000313" key="8">
    <source>
        <dbReference type="Proteomes" id="UP000610862"/>
    </source>
</evidence>
<feature type="transmembrane region" description="Helical" evidence="5">
    <location>
        <begin position="422"/>
        <end position="437"/>
    </location>
</feature>
<feature type="transmembrane region" description="Helical" evidence="5">
    <location>
        <begin position="236"/>
        <end position="259"/>
    </location>
</feature>
<organism evidence="7 8">
    <name type="scientific">Lentihominibacter hominis</name>
    <dbReference type="NCBI Taxonomy" id="2763645"/>
    <lineage>
        <taxon>Bacteria</taxon>
        <taxon>Bacillati</taxon>
        <taxon>Bacillota</taxon>
        <taxon>Clostridia</taxon>
        <taxon>Peptostreptococcales</taxon>
        <taxon>Anaerovoracaceae</taxon>
        <taxon>Lentihominibacter</taxon>
    </lineage>
</organism>
<dbReference type="RefSeq" id="WP_177268316.1">
    <property type="nucleotide sequence ID" value="NZ_JACRTA010000004.1"/>
</dbReference>
<feature type="transmembrane region" description="Helical" evidence="5">
    <location>
        <begin position="152"/>
        <end position="176"/>
    </location>
</feature>
<dbReference type="GO" id="GO:0055085">
    <property type="term" value="P:transmembrane transport"/>
    <property type="evidence" value="ECO:0007669"/>
    <property type="project" value="InterPro"/>
</dbReference>
<keyword evidence="8" id="KW-1185">Reference proteome</keyword>
<feature type="transmembrane region" description="Helical" evidence="5">
    <location>
        <begin position="284"/>
        <end position="313"/>
    </location>
</feature>
<feature type="transmembrane region" description="Helical" evidence="5">
    <location>
        <begin position="47"/>
        <end position="67"/>
    </location>
</feature>
<dbReference type="Proteomes" id="UP000610862">
    <property type="component" value="Unassembled WGS sequence"/>
</dbReference>
<feature type="transmembrane region" description="Helical" evidence="5">
    <location>
        <begin position="125"/>
        <end position="145"/>
    </location>
</feature>
<dbReference type="PANTHER" id="PTHR42770:SF8">
    <property type="entry name" value="PUTRESCINE IMPORTER PUUP"/>
    <property type="match status" value="1"/>
</dbReference>
<dbReference type="PIRSF" id="PIRSF006060">
    <property type="entry name" value="AA_transporter"/>
    <property type="match status" value="1"/>
</dbReference>
<dbReference type="Pfam" id="PF00324">
    <property type="entry name" value="AA_permease"/>
    <property type="match status" value="1"/>
</dbReference>
<dbReference type="GO" id="GO:0016020">
    <property type="term" value="C:membrane"/>
    <property type="evidence" value="ECO:0007669"/>
    <property type="project" value="UniProtKB-SubCell"/>
</dbReference>
<dbReference type="InterPro" id="IPR050367">
    <property type="entry name" value="APC_superfamily"/>
</dbReference>
<comment type="caution">
    <text evidence="7">The sequence shown here is derived from an EMBL/GenBank/DDBJ whole genome shotgun (WGS) entry which is preliminary data.</text>
</comment>
<gene>
    <name evidence="7" type="ORF">H8692_10570</name>
</gene>
<evidence type="ECO:0000313" key="7">
    <source>
        <dbReference type="EMBL" id="MBC8569201.1"/>
    </source>
</evidence>
<dbReference type="InterPro" id="IPR004841">
    <property type="entry name" value="AA-permease/SLC12A_dom"/>
</dbReference>
<keyword evidence="2 5" id="KW-0812">Transmembrane</keyword>
<feature type="transmembrane region" description="Helical" evidence="5">
    <location>
        <begin position="333"/>
        <end position="353"/>
    </location>
</feature>
<evidence type="ECO:0000259" key="6">
    <source>
        <dbReference type="Pfam" id="PF00324"/>
    </source>
</evidence>
<dbReference type="EMBL" id="JACRTA010000004">
    <property type="protein sequence ID" value="MBC8569201.1"/>
    <property type="molecule type" value="Genomic_DNA"/>
</dbReference>
<keyword evidence="3 5" id="KW-1133">Transmembrane helix</keyword>
<evidence type="ECO:0000256" key="4">
    <source>
        <dbReference type="ARBA" id="ARBA00023136"/>
    </source>
</evidence>
<evidence type="ECO:0000256" key="3">
    <source>
        <dbReference type="ARBA" id="ARBA00022989"/>
    </source>
</evidence>
<protein>
    <submittedName>
        <fullName evidence="7">APC family permease</fullName>
    </submittedName>
</protein>
<feature type="domain" description="Amino acid permease/ SLC12A" evidence="6">
    <location>
        <begin position="30"/>
        <end position="385"/>
    </location>
</feature>
<feature type="transmembrane region" description="Helical" evidence="5">
    <location>
        <begin position="202"/>
        <end position="224"/>
    </location>
</feature>
<dbReference type="AlphaFoldDB" id="A0A926EC21"/>
<sequence length="453" mass="49330">MNEKKQKREISLKRTLTLPLIIMFGLSYLAPTVVFNYYGLFTPGTHGMYTLALCTTAVVMAFTAYSYTQMVKAYPSAGSAYTYISKSVQPHLGFLSGWVMLVDYLLLPMICYLLLGVYINEYFPMIPVWAIVVVVAAIGMIINIVGIKTASIIDTIVTCAAIAFTILFVACIVRYVTGGGGAGTLFDPSAFYNPDNFELKGVLSASAVLCASFVGFDAVTTLAEEAKEPEKVMGKAIMGVVIGAGIIFAIVAYFSQIAWPSAHVDIQDPDTGIFELFPHIGMSWLGTVFFIVDNCGSFVCALAGMGAVSRILYGMGRDNILPKKFFGRISPKFRTPVNNIILTTLIALTALFYQDNVMGAASLVSFGAVCGFFMVNFSVISHYIIKGREKGFSAMIRHLAVPALGMMSLLAVFYFIETPAKILGGIWLLTGVIYLLIKTKGFRQLPPEMKIDE</sequence>
<feature type="transmembrane region" description="Helical" evidence="5">
    <location>
        <begin position="20"/>
        <end position="41"/>
    </location>
</feature>
<dbReference type="PANTHER" id="PTHR42770">
    <property type="entry name" value="AMINO ACID TRANSPORTER-RELATED"/>
    <property type="match status" value="1"/>
</dbReference>
<comment type="subcellular location">
    <subcellularLocation>
        <location evidence="1">Membrane</location>
        <topology evidence="1">Multi-pass membrane protein</topology>
    </subcellularLocation>
</comment>
<feature type="transmembrane region" description="Helical" evidence="5">
    <location>
        <begin position="359"/>
        <end position="384"/>
    </location>
</feature>
<evidence type="ECO:0000256" key="5">
    <source>
        <dbReference type="SAM" id="Phobius"/>
    </source>
</evidence>
<proteinExistence type="predicted"/>
<accession>A0A926EC21</accession>